<dbReference type="PANTHER" id="PTHR10552">
    <property type="entry name" value="U2 SMALL NUCLEAR RIBONUCLEOPROTEIN A"/>
    <property type="match status" value="1"/>
</dbReference>
<feature type="compositionally biased region" description="Basic and acidic residues" evidence="7">
    <location>
        <begin position="304"/>
        <end position="317"/>
    </location>
</feature>
<protein>
    <recommendedName>
        <fullName evidence="6">U2 small nuclear ribonucleoprotein A'</fullName>
    </recommendedName>
</protein>
<evidence type="ECO:0000313" key="8">
    <source>
        <dbReference type="EMBL" id="CEQ39178.1"/>
    </source>
</evidence>
<dbReference type="Pfam" id="PF14580">
    <property type="entry name" value="LRR_9"/>
    <property type="match status" value="1"/>
</dbReference>
<sequence>MVRLDADLLARTPSYLNPLHDRELDLRGHKIPAIENLGVTKDQLESLDLTDNAITSVSNFPLLRRLHQLLLANNPVRTVSPSVATSLPNLRTLILTNSSVPKDSLAVLGDVLGKCRKLEMLSLKGAPVEQAEHYKEWIVFRCKKLRSLDFDRIKQKDRDHASSLFLNPDGTPTALHTAFLAAAASGAAAPSLVNGAGGAKTFEPGVEPAAAAASGKAGRLLTKEEKERVRQAIEGAESVEEVRRASSTHFGLRVGHTHFLSRSLPSSQIRRLQRMLAQGFVYVLSSFHSGPFLPTRLTLSLDRRPTEKDLRDLERKKAGGGPNGEEMDEE</sequence>
<comment type="subcellular location">
    <subcellularLocation>
        <location evidence="1">Nucleus</location>
    </subcellularLocation>
</comment>
<evidence type="ECO:0000256" key="1">
    <source>
        <dbReference type="ARBA" id="ARBA00004123"/>
    </source>
</evidence>
<dbReference type="OrthoDB" id="433501at2759"/>
<evidence type="ECO:0000256" key="3">
    <source>
        <dbReference type="ARBA" id="ARBA00022737"/>
    </source>
</evidence>
<keyword evidence="4" id="KW-0539">Nucleus</keyword>
<evidence type="ECO:0000256" key="6">
    <source>
        <dbReference type="ARBA" id="ARBA00024238"/>
    </source>
</evidence>
<proteinExistence type="inferred from homology"/>
<dbReference type="GO" id="GO:0000398">
    <property type="term" value="P:mRNA splicing, via spliceosome"/>
    <property type="evidence" value="ECO:0007669"/>
    <property type="project" value="InterPro"/>
</dbReference>
<dbReference type="InterPro" id="IPR032675">
    <property type="entry name" value="LRR_dom_sf"/>
</dbReference>
<comment type="similarity">
    <text evidence="5">Belongs to the U2 small nuclear ribonucleoprotein A family.</text>
</comment>
<dbReference type="Proteomes" id="UP000243876">
    <property type="component" value="Unassembled WGS sequence"/>
</dbReference>
<keyword evidence="2" id="KW-0433">Leucine-rich repeat</keyword>
<evidence type="ECO:0000256" key="4">
    <source>
        <dbReference type="ARBA" id="ARBA00023242"/>
    </source>
</evidence>
<dbReference type="SUPFAM" id="SSF52058">
    <property type="entry name" value="L domain-like"/>
    <property type="match status" value="1"/>
</dbReference>
<reference evidence="9" key="1">
    <citation type="submission" date="2015-02" db="EMBL/GenBank/DDBJ databases">
        <authorList>
            <person name="Gon?alves P."/>
        </authorList>
    </citation>
    <scope>NUCLEOTIDE SEQUENCE [LARGE SCALE GENOMIC DNA]</scope>
</reference>
<dbReference type="InterPro" id="IPR001611">
    <property type="entry name" value="Leu-rich_rpt"/>
</dbReference>
<dbReference type="GO" id="GO:0005686">
    <property type="term" value="C:U2 snRNP"/>
    <property type="evidence" value="ECO:0007669"/>
    <property type="project" value="TreeGrafter"/>
</dbReference>
<evidence type="ECO:0000256" key="7">
    <source>
        <dbReference type="SAM" id="MobiDB-lite"/>
    </source>
</evidence>
<dbReference type="Gene3D" id="3.80.10.10">
    <property type="entry name" value="Ribonuclease Inhibitor"/>
    <property type="match status" value="1"/>
</dbReference>
<dbReference type="PANTHER" id="PTHR10552:SF6">
    <property type="entry name" value="U2 SMALL NUCLEAR RIBONUCLEOPROTEIN A"/>
    <property type="match status" value="1"/>
</dbReference>
<dbReference type="GO" id="GO:0030620">
    <property type="term" value="F:U2 snRNA binding"/>
    <property type="evidence" value="ECO:0007669"/>
    <property type="project" value="InterPro"/>
</dbReference>
<gene>
    <name evidence="8" type="primary">SPOSA6832_00712</name>
</gene>
<dbReference type="AlphaFoldDB" id="A0A0D6EHC9"/>
<evidence type="ECO:0000256" key="5">
    <source>
        <dbReference type="ARBA" id="ARBA00024196"/>
    </source>
</evidence>
<dbReference type="InterPro" id="IPR044640">
    <property type="entry name" value="RU2A"/>
</dbReference>
<dbReference type="EMBL" id="CENE01000002">
    <property type="protein sequence ID" value="CEQ39178.1"/>
    <property type="molecule type" value="Genomic_DNA"/>
</dbReference>
<dbReference type="PROSITE" id="PS51450">
    <property type="entry name" value="LRR"/>
    <property type="match status" value="1"/>
</dbReference>
<evidence type="ECO:0000313" key="9">
    <source>
        <dbReference type="Proteomes" id="UP000243876"/>
    </source>
</evidence>
<organism evidence="8 9">
    <name type="scientific">Sporidiobolus salmonicolor</name>
    <name type="common">Yeast-like fungus</name>
    <name type="synonym">Sporobolomyces salmonicolor</name>
    <dbReference type="NCBI Taxonomy" id="5005"/>
    <lineage>
        <taxon>Eukaryota</taxon>
        <taxon>Fungi</taxon>
        <taxon>Dikarya</taxon>
        <taxon>Basidiomycota</taxon>
        <taxon>Pucciniomycotina</taxon>
        <taxon>Microbotryomycetes</taxon>
        <taxon>Sporidiobolales</taxon>
        <taxon>Sporidiobolaceae</taxon>
        <taxon>Sporobolomyces</taxon>
    </lineage>
</organism>
<name>A0A0D6EHC9_SPOSA</name>
<accession>A0A0D6EHC9</accession>
<keyword evidence="3" id="KW-0677">Repeat</keyword>
<keyword evidence="9" id="KW-1185">Reference proteome</keyword>
<evidence type="ECO:0000256" key="2">
    <source>
        <dbReference type="ARBA" id="ARBA00022614"/>
    </source>
</evidence>
<feature type="region of interest" description="Disordered" evidence="7">
    <location>
        <begin position="304"/>
        <end position="330"/>
    </location>
</feature>